<protein>
    <submittedName>
        <fullName evidence="1">Uncharacterized protein</fullName>
    </submittedName>
</protein>
<dbReference type="InterPro" id="IPR054058">
    <property type="entry name" value="HTH_67"/>
</dbReference>
<dbReference type="Pfam" id="PF21863">
    <property type="entry name" value="HTH_67"/>
    <property type="match status" value="1"/>
</dbReference>
<dbReference type="RefSeq" id="WP_179795827.1">
    <property type="nucleotide sequence ID" value="NZ_BAABHP010000006.1"/>
</dbReference>
<gene>
    <name evidence="1" type="ORF">BJ983_004473</name>
</gene>
<evidence type="ECO:0000313" key="1">
    <source>
        <dbReference type="EMBL" id="NYD38371.1"/>
    </source>
</evidence>
<keyword evidence="2" id="KW-1185">Reference proteome</keyword>
<dbReference type="AlphaFoldDB" id="A0A7Y9DZS5"/>
<proteinExistence type="predicted"/>
<organism evidence="1 2">
    <name type="scientific">Actinomycetospora corticicola</name>
    <dbReference type="NCBI Taxonomy" id="663602"/>
    <lineage>
        <taxon>Bacteria</taxon>
        <taxon>Bacillati</taxon>
        <taxon>Actinomycetota</taxon>
        <taxon>Actinomycetes</taxon>
        <taxon>Pseudonocardiales</taxon>
        <taxon>Pseudonocardiaceae</taxon>
        <taxon>Actinomycetospora</taxon>
    </lineage>
</organism>
<dbReference type="EMBL" id="JACCBN010000001">
    <property type="protein sequence ID" value="NYD38371.1"/>
    <property type="molecule type" value="Genomic_DNA"/>
</dbReference>
<reference evidence="1 2" key="1">
    <citation type="submission" date="2020-07" db="EMBL/GenBank/DDBJ databases">
        <title>Sequencing the genomes of 1000 actinobacteria strains.</title>
        <authorList>
            <person name="Klenk H.-P."/>
        </authorList>
    </citation>
    <scope>NUCLEOTIDE SEQUENCE [LARGE SCALE GENOMIC DNA]</scope>
    <source>
        <strain evidence="1 2">DSM 45772</strain>
    </source>
</reference>
<comment type="caution">
    <text evidence="1">The sequence shown here is derived from an EMBL/GenBank/DDBJ whole genome shotgun (WGS) entry which is preliminary data.</text>
</comment>
<name>A0A7Y9DZS5_9PSEU</name>
<sequence>MPPATSPARRLRDAIEPIAMVYVHSQEAREQYEALGLRRFEGYVLGRAGALGLPPASLVVASFGAFEPDMLTGTYEAALATASVPDVLAAKLAGATRCLHRVFGEPARDVEEVVTVLRGGLDRAPVLGKPLFAGHAALEWPGDAWARLWHATNLLREFRGDAHIAALVSHGVGMLESNLLTEARIGMAGRDYTRTRSWSEEAIEAATADLLDRMLITRDGDRIRLTERGAALRDDVEEATEAALDPVVEGMEHGLERVVERCTRWSRELRDAGAFPDDDEKLQAG</sequence>
<accession>A0A7Y9DZS5</accession>
<dbReference type="NCBIfam" id="NF047719">
    <property type="entry name" value="SCO6745_fam_HTH"/>
    <property type="match status" value="1"/>
</dbReference>
<evidence type="ECO:0000313" key="2">
    <source>
        <dbReference type="Proteomes" id="UP000535890"/>
    </source>
</evidence>
<dbReference type="Proteomes" id="UP000535890">
    <property type="component" value="Unassembled WGS sequence"/>
</dbReference>